<reference evidence="4 5" key="1">
    <citation type="submission" date="2011-07" db="EMBL/GenBank/DDBJ databases">
        <authorList>
            <person name="Coyne R."/>
            <person name="Brami D."/>
            <person name="Johnson J."/>
            <person name="Hostetler J."/>
            <person name="Hannick L."/>
            <person name="Clark T."/>
            <person name="Cassidy-Hanley D."/>
            <person name="Inman J."/>
        </authorList>
    </citation>
    <scope>NUCLEOTIDE SEQUENCE [LARGE SCALE GENOMIC DNA]</scope>
    <source>
        <strain evidence="4 5">G5</strain>
    </source>
</reference>
<dbReference type="OrthoDB" id="3638488at2759"/>
<dbReference type="RefSeq" id="XP_004036990.1">
    <property type="nucleotide sequence ID" value="XM_004036942.1"/>
</dbReference>
<evidence type="ECO:0000259" key="3">
    <source>
        <dbReference type="PROSITE" id="PS50011"/>
    </source>
</evidence>
<keyword evidence="4" id="KW-0418">Kinase</keyword>
<dbReference type="InterPro" id="IPR011009">
    <property type="entry name" value="Kinase-like_dom_sf"/>
</dbReference>
<accession>G0QP51</accession>
<dbReference type="eggNOG" id="KOG0605">
    <property type="taxonomic scope" value="Eukaryota"/>
</dbReference>
<dbReference type="Gene3D" id="3.30.200.20">
    <property type="entry name" value="Phosphorylase Kinase, domain 1"/>
    <property type="match status" value="1"/>
</dbReference>
<keyword evidence="5" id="KW-1185">Reference proteome</keyword>
<sequence>MQNNQENQQEKPKPEEQKQQHQQQQVKKEIKISTATKDRADAARLYIERKYAKMLQKEIENKEYWIQLNQKLQNMQFTPQEQIIIKHNIAQKECENLRKLRVKKSTKDYESLNIIGRGAFGEVRLCQDRQTQEIVAIKRMNNKT</sequence>
<feature type="compositionally biased region" description="Basic and acidic residues" evidence="2">
    <location>
        <begin position="8"/>
        <end position="19"/>
    </location>
</feature>
<feature type="domain" description="Protein kinase" evidence="3">
    <location>
        <begin position="109"/>
        <end position="144"/>
    </location>
</feature>
<dbReference type="SUPFAM" id="SSF56112">
    <property type="entry name" value="Protein kinase-like (PK-like)"/>
    <property type="match status" value="1"/>
</dbReference>
<dbReference type="EC" id="2.7.11.1" evidence="4"/>
<dbReference type="STRING" id="857967.G0QP51"/>
<dbReference type="Proteomes" id="UP000008983">
    <property type="component" value="Unassembled WGS sequence"/>
</dbReference>
<dbReference type="GO" id="GO:0004674">
    <property type="term" value="F:protein serine/threonine kinase activity"/>
    <property type="evidence" value="ECO:0007669"/>
    <property type="project" value="UniProtKB-EC"/>
</dbReference>
<keyword evidence="4" id="KW-0808">Transferase</keyword>
<dbReference type="AlphaFoldDB" id="G0QP51"/>
<evidence type="ECO:0000256" key="1">
    <source>
        <dbReference type="PROSITE-ProRule" id="PRU10141"/>
    </source>
</evidence>
<dbReference type="EMBL" id="GL983524">
    <property type="protein sequence ID" value="EGR33004.1"/>
    <property type="molecule type" value="Genomic_DNA"/>
</dbReference>
<dbReference type="GeneID" id="14909176"/>
<dbReference type="InParanoid" id="G0QP51"/>
<protein>
    <submittedName>
        <fullName evidence="4">Protein kinase domain protein</fullName>
        <ecNumber evidence="4">2.7.11.1</ecNumber>
    </submittedName>
</protein>
<dbReference type="GO" id="GO:0005524">
    <property type="term" value="F:ATP binding"/>
    <property type="evidence" value="ECO:0007669"/>
    <property type="project" value="UniProtKB-UniRule"/>
</dbReference>
<evidence type="ECO:0000313" key="4">
    <source>
        <dbReference type="EMBL" id="EGR33004.1"/>
    </source>
</evidence>
<evidence type="ECO:0000256" key="2">
    <source>
        <dbReference type="SAM" id="MobiDB-lite"/>
    </source>
</evidence>
<dbReference type="PROSITE" id="PS00107">
    <property type="entry name" value="PROTEIN_KINASE_ATP"/>
    <property type="match status" value="1"/>
</dbReference>
<name>G0QP51_ICHMU</name>
<gene>
    <name evidence="4" type="ORF">IMG5_064080</name>
</gene>
<feature type="binding site" evidence="1">
    <location>
        <position position="138"/>
    </location>
    <ligand>
        <name>ATP</name>
        <dbReference type="ChEBI" id="CHEBI:30616"/>
    </ligand>
</feature>
<keyword evidence="1" id="KW-0067">ATP-binding</keyword>
<dbReference type="InterPro" id="IPR000719">
    <property type="entry name" value="Prot_kinase_dom"/>
</dbReference>
<proteinExistence type="predicted"/>
<keyword evidence="1" id="KW-0547">Nucleotide-binding</keyword>
<dbReference type="OMA" id="NIQISTH"/>
<dbReference type="InterPro" id="IPR017441">
    <property type="entry name" value="Protein_kinase_ATP_BS"/>
</dbReference>
<organism evidence="4 5">
    <name type="scientific">Ichthyophthirius multifiliis</name>
    <name type="common">White spot disease agent</name>
    <name type="synonym">Ich</name>
    <dbReference type="NCBI Taxonomy" id="5932"/>
    <lineage>
        <taxon>Eukaryota</taxon>
        <taxon>Sar</taxon>
        <taxon>Alveolata</taxon>
        <taxon>Ciliophora</taxon>
        <taxon>Intramacronucleata</taxon>
        <taxon>Oligohymenophorea</taxon>
        <taxon>Hymenostomatida</taxon>
        <taxon>Ophryoglenina</taxon>
        <taxon>Ichthyophthirius</taxon>
    </lineage>
</organism>
<evidence type="ECO:0000313" key="5">
    <source>
        <dbReference type="Proteomes" id="UP000008983"/>
    </source>
</evidence>
<feature type="region of interest" description="Disordered" evidence="2">
    <location>
        <begin position="1"/>
        <end position="34"/>
    </location>
</feature>
<dbReference type="PROSITE" id="PS50011">
    <property type="entry name" value="PROTEIN_KINASE_DOM"/>
    <property type="match status" value="1"/>
</dbReference>